<evidence type="ECO:0000313" key="2">
    <source>
        <dbReference type="EMBL" id="KAK0752127.1"/>
    </source>
</evidence>
<feature type="compositionally biased region" description="Basic and acidic residues" evidence="1">
    <location>
        <begin position="105"/>
        <end position="119"/>
    </location>
</feature>
<accession>A0AA40F6E1</accession>
<dbReference type="Proteomes" id="UP001172155">
    <property type="component" value="Unassembled WGS sequence"/>
</dbReference>
<evidence type="ECO:0000313" key="3">
    <source>
        <dbReference type="Proteomes" id="UP001172155"/>
    </source>
</evidence>
<feature type="region of interest" description="Disordered" evidence="1">
    <location>
        <begin position="93"/>
        <end position="122"/>
    </location>
</feature>
<sequence length="486" mass="55169">MRKRRIDLQARRHQTDRADNEFMQIIRPLLVALSPVALPTETIRERLQVLQQAREAYYGAERAYGDQEAQLDHEEHHLHALELELQRFLDDQRGDENDASSSGTEPDHVNDNSDKRDEVDPTSNSSYILLGIDGDRAEDVHPLYQKLLNAAADRELAREHHTEMQRRHDRILQDLEMDLHRERARANRGSQLSDGELLSLKLSLTGFPSSVEEFKRKFRVPIDQDDLEFLRDYEVDVETVRRVMEAANYEVFRLKALCDEKGAMRKNPPYEEEFTIVKGTSMALRLPEGNMALNHQPAPNLSHPIFSTLLSNPMHVLEQKTPMAALKEVMQMPKDSPGAALGRINCMKELGISRLMQKPENKTDFINQWLIHRLRTSPMEVELLFSISTGFLRIMNLRRWQEDVLAHWKTDDAAGTLGPIPEASRTTSDKVAVDDGIGESDGSDGSGSSEGDDLLQRARSDDEGAQSHSRRSGAKLEVSTKSSPLL</sequence>
<dbReference type="AlphaFoldDB" id="A0AA40F6E1"/>
<keyword evidence="3" id="KW-1185">Reference proteome</keyword>
<reference evidence="2" key="1">
    <citation type="submission" date="2023-06" db="EMBL/GenBank/DDBJ databases">
        <title>Genome-scale phylogeny and comparative genomics of the fungal order Sordariales.</title>
        <authorList>
            <consortium name="Lawrence Berkeley National Laboratory"/>
            <person name="Hensen N."/>
            <person name="Bonometti L."/>
            <person name="Westerberg I."/>
            <person name="Brannstrom I.O."/>
            <person name="Guillou S."/>
            <person name="Cros-Aarteil S."/>
            <person name="Calhoun S."/>
            <person name="Haridas S."/>
            <person name="Kuo A."/>
            <person name="Mondo S."/>
            <person name="Pangilinan J."/>
            <person name="Riley R."/>
            <person name="LaButti K."/>
            <person name="Andreopoulos B."/>
            <person name="Lipzen A."/>
            <person name="Chen C."/>
            <person name="Yanf M."/>
            <person name="Daum C."/>
            <person name="Ng V."/>
            <person name="Clum A."/>
            <person name="Steindorff A."/>
            <person name="Ohm R."/>
            <person name="Martin F."/>
            <person name="Silar P."/>
            <person name="Natvig D."/>
            <person name="Lalanne C."/>
            <person name="Gautier V."/>
            <person name="Ament-velasquez S.L."/>
            <person name="Kruys A."/>
            <person name="Hutchinson M.I."/>
            <person name="Powell A.J."/>
            <person name="Barry K."/>
            <person name="Miller A.N."/>
            <person name="Grigoriev I.V."/>
            <person name="Debuchy R."/>
            <person name="Gladieux P."/>
            <person name="Thoren M.H."/>
            <person name="Johannesson H."/>
        </authorList>
    </citation>
    <scope>NUCLEOTIDE SEQUENCE</scope>
    <source>
        <strain evidence="2">SMH3187-1</strain>
    </source>
</reference>
<comment type="caution">
    <text evidence="2">The sequence shown here is derived from an EMBL/GenBank/DDBJ whole genome shotgun (WGS) entry which is preliminary data.</text>
</comment>
<gene>
    <name evidence="2" type="ORF">B0T18DRAFT_317886</name>
</gene>
<feature type="region of interest" description="Disordered" evidence="1">
    <location>
        <begin position="413"/>
        <end position="486"/>
    </location>
</feature>
<protein>
    <submittedName>
        <fullName evidence="2">Uncharacterized protein</fullName>
    </submittedName>
</protein>
<proteinExistence type="predicted"/>
<evidence type="ECO:0000256" key="1">
    <source>
        <dbReference type="SAM" id="MobiDB-lite"/>
    </source>
</evidence>
<organism evidence="2 3">
    <name type="scientific">Schizothecium vesticola</name>
    <dbReference type="NCBI Taxonomy" id="314040"/>
    <lineage>
        <taxon>Eukaryota</taxon>
        <taxon>Fungi</taxon>
        <taxon>Dikarya</taxon>
        <taxon>Ascomycota</taxon>
        <taxon>Pezizomycotina</taxon>
        <taxon>Sordariomycetes</taxon>
        <taxon>Sordariomycetidae</taxon>
        <taxon>Sordariales</taxon>
        <taxon>Schizotheciaceae</taxon>
        <taxon>Schizothecium</taxon>
    </lineage>
</organism>
<name>A0AA40F6E1_9PEZI</name>
<dbReference type="EMBL" id="JAUKUD010000002">
    <property type="protein sequence ID" value="KAK0752127.1"/>
    <property type="molecule type" value="Genomic_DNA"/>
</dbReference>